<protein>
    <submittedName>
        <fullName evidence="1">Uncharacterized protein</fullName>
    </submittedName>
</protein>
<dbReference type="EMBL" id="CP053435">
    <property type="protein sequence ID" value="QJW89849.1"/>
    <property type="molecule type" value="Genomic_DNA"/>
</dbReference>
<dbReference type="RefSeq" id="WP_171739690.1">
    <property type="nucleotide sequence ID" value="NZ_CP053435.1"/>
</dbReference>
<reference evidence="1 2" key="1">
    <citation type="submission" date="2020-05" db="EMBL/GenBank/DDBJ databases">
        <title>Genome sequencing of Spirosoma sp. TS118.</title>
        <authorList>
            <person name="Lee J.-H."/>
            <person name="Jeong S."/>
            <person name="Zhao L."/>
            <person name="Jung J.-H."/>
            <person name="Kim M.-K."/>
            <person name="Lim S."/>
        </authorList>
    </citation>
    <scope>NUCLEOTIDE SEQUENCE [LARGE SCALE GENOMIC DNA]</scope>
    <source>
        <strain evidence="1 2">TS118</strain>
    </source>
</reference>
<organism evidence="1 2">
    <name type="scientific">Spirosoma taeanense</name>
    <dbReference type="NCBI Taxonomy" id="2735870"/>
    <lineage>
        <taxon>Bacteria</taxon>
        <taxon>Pseudomonadati</taxon>
        <taxon>Bacteroidota</taxon>
        <taxon>Cytophagia</taxon>
        <taxon>Cytophagales</taxon>
        <taxon>Cytophagaceae</taxon>
        <taxon>Spirosoma</taxon>
    </lineage>
</organism>
<name>A0A6M5Y7H2_9BACT</name>
<dbReference type="AlphaFoldDB" id="A0A6M5Y7H2"/>
<proteinExistence type="predicted"/>
<dbReference type="Proteomes" id="UP000502756">
    <property type="component" value="Chromosome"/>
</dbReference>
<gene>
    <name evidence="1" type="ORF">HNV11_10895</name>
</gene>
<dbReference type="KEGG" id="stae:HNV11_10895"/>
<accession>A0A6M5Y7H2</accession>
<evidence type="ECO:0000313" key="2">
    <source>
        <dbReference type="Proteomes" id="UP000502756"/>
    </source>
</evidence>
<keyword evidence="2" id="KW-1185">Reference proteome</keyword>
<sequence>MVPYLVLYFSLLRLVDQKHYADAVALLASHQIDLAGFERGISQLPMTTRTEFNLLLVRLGIGWGQLSAPLVRLNRVLALPVRSLPGTLSTQSRLLNLLLYARLGNADYLTHALRSVERKRKKSSQTLTGEQLVIDLLRQWLGGRLTKASLAQTDAFSGSPADRQLLQNLDLRCWIQSVLGMYS</sequence>
<evidence type="ECO:0000313" key="1">
    <source>
        <dbReference type="EMBL" id="QJW89849.1"/>
    </source>
</evidence>